<feature type="compositionally biased region" description="Low complexity" evidence="1">
    <location>
        <begin position="178"/>
        <end position="190"/>
    </location>
</feature>
<evidence type="ECO:0000259" key="2">
    <source>
        <dbReference type="PROSITE" id="PS50969"/>
    </source>
</evidence>
<dbReference type="InterPro" id="IPR011948">
    <property type="entry name" value="Dullard_phosphatase"/>
</dbReference>
<dbReference type="SMART" id="SM00577">
    <property type="entry name" value="CPDc"/>
    <property type="match status" value="1"/>
</dbReference>
<name>A0A517LLN2_9PEZI</name>
<feature type="region of interest" description="Disordered" evidence="1">
    <location>
        <begin position="1"/>
        <end position="20"/>
    </location>
</feature>
<protein>
    <recommendedName>
        <fullName evidence="2">FCP1 homology domain-containing protein</fullName>
    </recommendedName>
</protein>
<keyword evidence="4" id="KW-1185">Reference proteome</keyword>
<dbReference type="GO" id="GO:0016791">
    <property type="term" value="F:phosphatase activity"/>
    <property type="evidence" value="ECO:0007669"/>
    <property type="project" value="InterPro"/>
</dbReference>
<dbReference type="FunFam" id="3.40.50.1000:FF:000089">
    <property type="entry name" value="NIF domain protein"/>
    <property type="match status" value="1"/>
</dbReference>
<accession>A0A517LLN2</accession>
<dbReference type="InterPro" id="IPR050365">
    <property type="entry name" value="TIM50"/>
</dbReference>
<dbReference type="Proteomes" id="UP000316270">
    <property type="component" value="Chromosome 15"/>
</dbReference>
<dbReference type="SUPFAM" id="SSF56784">
    <property type="entry name" value="HAD-like"/>
    <property type="match status" value="1"/>
</dbReference>
<dbReference type="PROSITE" id="PS50969">
    <property type="entry name" value="FCP1"/>
    <property type="match status" value="1"/>
</dbReference>
<dbReference type="InterPro" id="IPR004274">
    <property type="entry name" value="FCP1_dom"/>
</dbReference>
<dbReference type="Pfam" id="PF03031">
    <property type="entry name" value="NIF"/>
    <property type="match status" value="1"/>
</dbReference>
<reference evidence="3 4" key="1">
    <citation type="submission" date="2019-07" db="EMBL/GenBank/DDBJ databases">
        <title>Finished genome of Venturia effusa.</title>
        <authorList>
            <person name="Young C.A."/>
            <person name="Cox M.P."/>
            <person name="Ganley A.R.D."/>
            <person name="David W.J."/>
        </authorList>
    </citation>
    <scope>NUCLEOTIDE SEQUENCE [LARGE SCALE GENOMIC DNA]</scope>
    <source>
        <strain evidence="4">albino</strain>
    </source>
</reference>
<dbReference type="AlphaFoldDB" id="A0A517LLN2"/>
<dbReference type="CDD" id="cd07521">
    <property type="entry name" value="HAD_FCP1-like"/>
    <property type="match status" value="1"/>
</dbReference>
<dbReference type="Gene3D" id="3.40.50.1000">
    <property type="entry name" value="HAD superfamily/HAD-like"/>
    <property type="match status" value="1"/>
</dbReference>
<sequence>MNSLNFISGRSPTPPYSDSRRSSYAGLDIAGINTTSQLLDKKVMIEAGADDERQDPISTMAFTESTPLLAHQNPDHFGQVKTNSWRSFPKRVTTAIIGTTHVIIHTITLPARYVIAYFYDDEGHFHPFLPFLTICRVLSSRKRRRVAEPFSSSEKPDNESGRTSGDGNGSKRRTRRPSSIASATSAVVSDSDMDEKRGRAGPSRHSRSKSLASDADEIAPQRRSIRIKLHNEDALKKRRKQQEDARARAAMDPSDEKEALAMSLKSPNSPGHSKLKFPRAPVPPRPLVPRRQPSYSKLITTGPRTQKTLVIDLDETLIHSQAKGGRFSTGHMVEVKIQNTMAGGGPFGPQVPILYYVHKRPNCDEFLRKVSKWYNLVVFTASVQEYADPVTDWLELERSYFSARYYRQHCTLRNGAYIKDLSQVEPDLSKVAILDNSPVSYVFHEDNAIPIEGWISDPTDNDLLQLIPLLEGLAHCTDVRAVLSLRRGQPQLEG</sequence>
<feature type="compositionally biased region" description="Polar residues" evidence="1">
    <location>
        <begin position="1"/>
        <end position="11"/>
    </location>
</feature>
<gene>
    <name evidence="3" type="ORF">FKW77_006784</name>
</gene>
<feature type="compositionally biased region" description="Basic and acidic residues" evidence="1">
    <location>
        <begin position="229"/>
        <end position="259"/>
    </location>
</feature>
<dbReference type="STRING" id="50376.A0A517LLN2"/>
<dbReference type="OrthoDB" id="277011at2759"/>
<proteinExistence type="predicted"/>
<dbReference type="InterPro" id="IPR036412">
    <property type="entry name" value="HAD-like_sf"/>
</dbReference>
<feature type="region of interest" description="Disordered" evidence="1">
    <location>
        <begin position="145"/>
        <end position="292"/>
    </location>
</feature>
<organism evidence="3 4">
    <name type="scientific">Venturia effusa</name>
    <dbReference type="NCBI Taxonomy" id="50376"/>
    <lineage>
        <taxon>Eukaryota</taxon>
        <taxon>Fungi</taxon>
        <taxon>Dikarya</taxon>
        <taxon>Ascomycota</taxon>
        <taxon>Pezizomycotina</taxon>
        <taxon>Dothideomycetes</taxon>
        <taxon>Pleosporomycetidae</taxon>
        <taxon>Venturiales</taxon>
        <taxon>Venturiaceae</taxon>
        <taxon>Venturia</taxon>
    </lineage>
</organism>
<evidence type="ECO:0000256" key="1">
    <source>
        <dbReference type="SAM" id="MobiDB-lite"/>
    </source>
</evidence>
<feature type="domain" description="FCP1 homology" evidence="2">
    <location>
        <begin position="302"/>
        <end position="473"/>
    </location>
</feature>
<evidence type="ECO:0000313" key="4">
    <source>
        <dbReference type="Proteomes" id="UP000316270"/>
    </source>
</evidence>
<dbReference type="InterPro" id="IPR023214">
    <property type="entry name" value="HAD_sf"/>
</dbReference>
<dbReference type="EMBL" id="CP042199">
    <property type="protein sequence ID" value="QDS76558.1"/>
    <property type="molecule type" value="Genomic_DNA"/>
</dbReference>
<evidence type="ECO:0000313" key="3">
    <source>
        <dbReference type="EMBL" id="QDS76558.1"/>
    </source>
</evidence>
<dbReference type="NCBIfam" id="TIGR02251">
    <property type="entry name" value="HIF-SF_euk"/>
    <property type="match status" value="1"/>
</dbReference>
<dbReference type="PANTHER" id="PTHR12210">
    <property type="entry name" value="DULLARD PROTEIN PHOSPHATASE"/>
    <property type="match status" value="1"/>
</dbReference>